<gene>
    <name evidence="1" type="ORF">LMANV2_70006</name>
</gene>
<evidence type="ECO:0000313" key="2">
    <source>
        <dbReference type="Proteomes" id="UP000234460"/>
    </source>
</evidence>
<proteinExistence type="predicted"/>
<protein>
    <submittedName>
        <fullName evidence="1">Uncharacterized protein</fullName>
    </submittedName>
</protein>
<reference evidence="1 2" key="1">
    <citation type="submission" date="2017-11" db="EMBL/GenBank/DDBJ databases">
        <authorList>
            <person name="Lechat P."/>
        </authorList>
    </citation>
    <scope>NUCLEOTIDE SEQUENCE [LARGE SCALE GENOMIC DNA]</scope>
    <source>
        <strain evidence="1">L495</strain>
    </source>
</reference>
<comment type="caution">
    <text evidence="1">The sequence shown here is derived from an EMBL/GenBank/DDBJ whole genome shotgun (WGS) entry which is preliminary data.</text>
</comment>
<dbReference type="EMBL" id="OEJX01000067">
    <property type="protein sequence ID" value="SOR63440.1"/>
    <property type="molecule type" value="Genomic_DNA"/>
</dbReference>
<organism evidence="1 2">
    <name type="scientific">Leptospira interrogans serovar Manilae</name>
    <dbReference type="NCBI Taxonomy" id="214675"/>
    <lineage>
        <taxon>Bacteria</taxon>
        <taxon>Pseudomonadati</taxon>
        <taxon>Spirochaetota</taxon>
        <taxon>Spirochaetia</taxon>
        <taxon>Leptospirales</taxon>
        <taxon>Leptospiraceae</taxon>
        <taxon>Leptospira</taxon>
    </lineage>
</organism>
<dbReference type="Proteomes" id="UP000234460">
    <property type="component" value="Chromosome LMANV2"/>
</dbReference>
<accession>A0AAQ1P1Z8</accession>
<name>A0AAQ1P1Z8_LEPIR</name>
<dbReference type="AlphaFoldDB" id="A0AAQ1P1Z8"/>
<evidence type="ECO:0000313" key="1">
    <source>
        <dbReference type="EMBL" id="SOR63440.1"/>
    </source>
</evidence>
<sequence>MIWNGQKRLYTLVFSPKLVLSIRNRNKNVTNLIHKHYKKLILHESNKIQKAYFSLVIIFSTVLLFNCDKPKEISSEKFQTLIQKSSDLHVVTYLGIDEEKAILKVSTRSSIDSKQWKDEYFYARRTPDLYLWIDENIYEITVSNFNKLYSYILSLDNKEFQFGEWIILTKDQLRTKEEKKNIQIIYKDKFTTFNFQLDNSKVLYTSLSIKFDSARDVQYKKLWRELINHIR</sequence>